<dbReference type="AlphaFoldDB" id="A0A314LAV9"/>
<feature type="compositionally biased region" description="Basic and acidic residues" evidence="1">
    <location>
        <begin position="47"/>
        <end position="63"/>
    </location>
</feature>
<feature type="region of interest" description="Disordered" evidence="1">
    <location>
        <begin position="37"/>
        <end position="71"/>
    </location>
</feature>
<gene>
    <name evidence="2" type="ORF">A4A49_52690</name>
</gene>
<reference evidence="2" key="1">
    <citation type="submission" date="2016-11" db="EMBL/GenBank/DDBJ databases">
        <title>The genome of Nicotiana attenuata.</title>
        <authorList>
            <person name="Xu S."/>
            <person name="Brockmoeller T."/>
            <person name="Gaquerel E."/>
            <person name="Navarro A."/>
            <person name="Kuhl H."/>
            <person name="Gase K."/>
            <person name="Ling Z."/>
            <person name="Zhou W."/>
            <person name="Kreitzer C."/>
            <person name="Stanke M."/>
            <person name="Tang H."/>
            <person name="Lyons E."/>
            <person name="Pandey P."/>
            <person name="Pandey S.P."/>
            <person name="Timmermann B."/>
            <person name="Baldwin I.T."/>
        </authorList>
    </citation>
    <scope>NUCLEOTIDE SEQUENCE [LARGE SCALE GENOMIC DNA]</scope>
    <source>
        <strain evidence="2">UT</strain>
    </source>
</reference>
<dbReference type="Proteomes" id="UP000187609">
    <property type="component" value="Unassembled WGS sequence"/>
</dbReference>
<dbReference type="Gramene" id="OIT38267">
    <property type="protein sequence ID" value="OIT38267"/>
    <property type="gene ID" value="A4A49_52690"/>
</dbReference>
<evidence type="ECO:0000313" key="3">
    <source>
        <dbReference type="Proteomes" id="UP000187609"/>
    </source>
</evidence>
<dbReference type="SMR" id="A0A314LAV9"/>
<name>A0A314LAV9_NICAT</name>
<keyword evidence="3" id="KW-1185">Reference proteome</keyword>
<dbReference type="EMBL" id="MJEQ01000221">
    <property type="protein sequence ID" value="OIT38267.1"/>
    <property type="molecule type" value="Genomic_DNA"/>
</dbReference>
<accession>A0A314LAV9</accession>
<protein>
    <submittedName>
        <fullName evidence="2">Uncharacterized protein</fullName>
    </submittedName>
</protein>
<evidence type="ECO:0000313" key="2">
    <source>
        <dbReference type="EMBL" id="OIT38267.1"/>
    </source>
</evidence>
<comment type="caution">
    <text evidence="2">The sequence shown here is derived from an EMBL/GenBank/DDBJ whole genome shotgun (WGS) entry which is preliminary data.</text>
</comment>
<evidence type="ECO:0000256" key="1">
    <source>
        <dbReference type="SAM" id="MobiDB-lite"/>
    </source>
</evidence>
<sequence length="121" mass="13349">MSVLGNRNYPFHDAEGQQIATGIEEITGDLALTNDGQKELMISSKSSLKDQGKNGEDKTHQQEENVNNSLALVPIDLPKPKENSDPVVSGDTTVREVLNALRHAKEKLQSHMERRSMIKVG</sequence>
<proteinExistence type="predicted"/>
<organism evidence="2 3">
    <name type="scientific">Nicotiana attenuata</name>
    <name type="common">Coyote tobacco</name>
    <dbReference type="NCBI Taxonomy" id="49451"/>
    <lineage>
        <taxon>Eukaryota</taxon>
        <taxon>Viridiplantae</taxon>
        <taxon>Streptophyta</taxon>
        <taxon>Embryophyta</taxon>
        <taxon>Tracheophyta</taxon>
        <taxon>Spermatophyta</taxon>
        <taxon>Magnoliopsida</taxon>
        <taxon>eudicotyledons</taxon>
        <taxon>Gunneridae</taxon>
        <taxon>Pentapetalae</taxon>
        <taxon>asterids</taxon>
        <taxon>lamiids</taxon>
        <taxon>Solanales</taxon>
        <taxon>Solanaceae</taxon>
        <taxon>Nicotianoideae</taxon>
        <taxon>Nicotianeae</taxon>
        <taxon>Nicotiana</taxon>
    </lineage>
</organism>